<evidence type="ECO:0008006" key="4">
    <source>
        <dbReference type="Google" id="ProtNLM"/>
    </source>
</evidence>
<evidence type="ECO:0000256" key="1">
    <source>
        <dbReference type="SAM" id="MobiDB-lite"/>
    </source>
</evidence>
<proteinExistence type="predicted"/>
<dbReference type="Gene3D" id="1.10.287.950">
    <property type="entry name" value="Methyl-accepting chemotaxis protein"/>
    <property type="match status" value="1"/>
</dbReference>
<accession>A0ABV5CR59</accession>
<dbReference type="Proteomes" id="UP001582793">
    <property type="component" value="Unassembled WGS sequence"/>
</dbReference>
<protein>
    <recommendedName>
        <fullName evidence="4">Methyl-accepting chemotaxis protein</fullName>
    </recommendedName>
</protein>
<keyword evidence="3" id="KW-1185">Reference proteome</keyword>
<comment type="caution">
    <text evidence="2">The sequence shown here is derived from an EMBL/GenBank/DDBJ whole genome shotgun (WGS) entry which is preliminary data.</text>
</comment>
<reference evidence="2 3" key="1">
    <citation type="submission" date="2024-04" db="EMBL/GenBank/DDBJ databases">
        <title>Polymorphospora sp. isolated from Baiyangdian Lake in Xiong'an New Area.</title>
        <authorList>
            <person name="Zhang X."/>
            <person name="Liu J."/>
        </authorList>
    </citation>
    <scope>NUCLEOTIDE SEQUENCE [LARGE SCALE GENOMIC DNA]</scope>
    <source>
        <strain evidence="2 3">2-325</strain>
    </source>
</reference>
<feature type="region of interest" description="Disordered" evidence="1">
    <location>
        <begin position="1"/>
        <end position="21"/>
    </location>
</feature>
<organism evidence="2 3">
    <name type="scientific">Polymorphospora lycopeni</name>
    <dbReference type="NCBI Taxonomy" id="3140240"/>
    <lineage>
        <taxon>Bacteria</taxon>
        <taxon>Bacillati</taxon>
        <taxon>Actinomycetota</taxon>
        <taxon>Actinomycetes</taxon>
        <taxon>Micromonosporales</taxon>
        <taxon>Micromonosporaceae</taxon>
        <taxon>Polymorphospora</taxon>
    </lineage>
</organism>
<dbReference type="EMBL" id="JBCGDC010000038">
    <property type="protein sequence ID" value="MFB6394480.1"/>
    <property type="molecule type" value="Genomic_DNA"/>
</dbReference>
<evidence type="ECO:0000313" key="2">
    <source>
        <dbReference type="EMBL" id="MFB6394480.1"/>
    </source>
</evidence>
<feature type="non-terminal residue" evidence="2">
    <location>
        <position position="1"/>
    </location>
</feature>
<sequence>RPGRRGRLDRAGVGGSTGPAWATVVPPTHNVGMPLPLPRPSAVFDLTRAAVGQAVDTAGTLAAVPARAFAVLDSVEALVNRINRVVDRVETVLDRAESAVGAAERAVGQVGEITDAAKRAVGNVDEITTAAKAAVGQVDTITDAASATITEVTRIATAAGTVLADVEKVAGSAGVVVGAAEAVAAKAAGVVGRVEGTAGKADELLTTYAPTLQKAAPMAVRFVEQLSPEEVDAAIRLVDELPRLTEHLTSDVLPILGTLDRVGPDIHDLLEVTRDLKLAVAGIPGLRMLRRRGEERLADDND</sequence>
<dbReference type="RefSeq" id="WP_375734625.1">
    <property type="nucleotide sequence ID" value="NZ_JBCGDC010000038.1"/>
</dbReference>
<feature type="compositionally biased region" description="Basic and acidic residues" evidence="1">
    <location>
        <begin position="1"/>
        <end position="10"/>
    </location>
</feature>
<dbReference type="SUPFAM" id="SSF58104">
    <property type="entry name" value="Methyl-accepting chemotaxis protein (MCP) signaling domain"/>
    <property type="match status" value="1"/>
</dbReference>
<gene>
    <name evidence="2" type="ORF">AAFH96_15375</name>
</gene>
<name>A0ABV5CR59_9ACTN</name>
<evidence type="ECO:0000313" key="3">
    <source>
        <dbReference type="Proteomes" id="UP001582793"/>
    </source>
</evidence>